<accession>G0NQ16</accession>
<sequence length="163" mass="18343">MKLFCIFVLIACSAFVSCDDTEDLEPMTVEPRDPARDAADLELAKTVATKFAADLMKVRKSEDIHDLTNNLMDTLVFNMCDNRLYKAHFVAFSTHALIEEEKYPTDLTLEPTSAYTRGNDLSMLAKASGFVFEANDEVILDFKKQEDGSYKLSQGTIVTCKYE</sequence>
<evidence type="ECO:0000313" key="4">
    <source>
        <dbReference type="Proteomes" id="UP000008068"/>
    </source>
</evidence>
<proteinExistence type="predicted"/>
<dbReference type="OrthoDB" id="5798091at2759"/>
<evidence type="ECO:0000313" key="2">
    <source>
        <dbReference type="EMBL" id="EGT33464.1"/>
    </source>
</evidence>
<dbReference type="HOGENOM" id="CLU_138121_0_0_1"/>
<organism evidence="4">
    <name type="scientific">Caenorhabditis brenneri</name>
    <name type="common">Nematode worm</name>
    <dbReference type="NCBI Taxonomy" id="135651"/>
    <lineage>
        <taxon>Eukaryota</taxon>
        <taxon>Metazoa</taxon>
        <taxon>Ecdysozoa</taxon>
        <taxon>Nematoda</taxon>
        <taxon>Chromadorea</taxon>
        <taxon>Rhabditida</taxon>
        <taxon>Rhabditina</taxon>
        <taxon>Rhabditomorpha</taxon>
        <taxon>Rhabditoidea</taxon>
        <taxon>Rhabditidae</taxon>
        <taxon>Peloderinae</taxon>
        <taxon>Caenorhabditis</taxon>
    </lineage>
</organism>
<evidence type="ECO:0000313" key="3">
    <source>
        <dbReference type="EMBL" id="EGT35472.1"/>
    </source>
</evidence>
<dbReference type="Proteomes" id="UP000008068">
    <property type="component" value="Unassembled WGS sequence"/>
</dbReference>
<keyword evidence="4" id="KW-1185">Reference proteome</keyword>
<keyword evidence="1" id="KW-0732">Signal</keyword>
<reference evidence="3" key="3">
    <citation type="submission" date="2011-07" db="EMBL/GenBank/DDBJ databases">
        <authorList>
            <consortium name="WormBase Consortium"/>
        </authorList>
    </citation>
    <scope>NUCLEOTIDE SEQUENCE [LARGE SCALE GENOMIC DNA]</scope>
    <source>
        <strain evidence="3">PB2801</strain>
    </source>
</reference>
<dbReference type="AlphaFoldDB" id="G0NQ16"/>
<feature type="signal peptide" evidence="1">
    <location>
        <begin position="1"/>
        <end position="18"/>
    </location>
</feature>
<reference evidence="3" key="1">
    <citation type="submission" date="2010-07" db="EMBL/GenBank/DDBJ databases">
        <authorList>
            <consortium name="The Caenorhabditis brenneri Sequencing and Analysis Consortium"/>
            <person name="Wilson R.K."/>
        </authorList>
    </citation>
    <scope>NUCLEOTIDE SEQUENCE</scope>
    <source>
        <strain evidence="3">PB2801</strain>
    </source>
</reference>
<dbReference type="OMA" id="CDNRLYK"/>
<reference evidence="4" key="2">
    <citation type="submission" date="2011-07" db="EMBL/GenBank/DDBJ databases">
        <authorList>
            <consortium name="Caenorhabditis brenneri Sequencing and Analysis Consortium"/>
            <person name="Wilson R.K."/>
        </authorList>
    </citation>
    <scope>NUCLEOTIDE SEQUENCE [LARGE SCALE GENOMIC DNA]</scope>
    <source>
        <strain evidence="4">PB2801</strain>
    </source>
</reference>
<dbReference type="EMBL" id="GL379905">
    <property type="protein sequence ID" value="EGT33464.1"/>
    <property type="molecule type" value="Genomic_DNA"/>
</dbReference>
<evidence type="ECO:0000256" key="1">
    <source>
        <dbReference type="SAM" id="SignalP"/>
    </source>
</evidence>
<gene>
    <name evidence="2" type="ORF">CAEBREN_19067</name>
    <name evidence="3" type="ORF">CAEBREN_22765</name>
</gene>
<protein>
    <submittedName>
        <fullName evidence="3">Uncharacterized protein</fullName>
    </submittedName>
</protein>
<dbReference type="FunCoup" id="G0NQ16">
    <property type="interactions" value="1049"/>
</dbReference>
<name>G0NQ16_CAEBE</name>
<feature type="chain" id="PRO_5010833356" evidence="1">
    <location>
        <begin position="19"/>
        <end position="163"/>
    </location>
</feature>
<dbReference type="eggNOG" id="ENOG502R2SI">
    <property type="taxonomic scope" value="Eukaryota"/>
</dbReference>
<dbReference type="PROSITE" id="PS51257">
    <property type="entry name" value="PROKAR_LIPOPROTEIN"/>
    <property type="match status" value="1"/>
</dbReference>
<dbReference type="EMBL" id="GL379922">
    <property type="protein sequence ID" value="EGT35472.1"/>
    <property type="molecule type" value="Genomic_DNA"/>
</dbReference>